<dbReference type="SUPFAM" id="SSF109604">
    <property type="entry name" value="HD-domain/PDEase-like"/>
    <property type="match status" value="1"/>
</dbReference>
<evidence type="ECO:0000313" key="3">
    <source>
        <dbReference type="EMBL" id="CAH1197917.1"/>
    </source>
</evidence>
<evidence type="ECO:0000259" key="2">
    <source>
        <dbReference type="SMART" id="SM00471"/>
    </source>
</evidence>
<dbReference type="SMART" id="SM00471">
    <property type="entry name" value="HDc"/>
    <property type="match status" value="1"/>
</dbReference>
<name>A0ABM9C0T5_9BACL</name>
<dbReference type="PANTHER" id="PTHR37294:SF1">
    <property type="entry name" value="3'-5' EXORIBONUCLEASE YHAM"/>
    <property type="match status" value="1"/>
</dbReference>
<dbReference type="EC" id="3.1.-.-" evidence="3"/>
<dbReference type="Gene3D" id="1.10.3210.10">
    <property type="entry name" value="Hypothetical protein af1432"/>
    <property type="match status" value="1"/>
</dbReference>
<feature type="domain" description="HD/PDEase" evidence="2">
    <location>
        <begin position="157"/>
        <end position="293"/>
    </location>
</feature>
<protein>
    <submittedName>
        <fullName evidence="3">3'-5' exoribonuclease YhaM</fullName>
        <ecNumber evidence="3">3.1.-.-</ecNumber>
    </submittedName>
</protein>
<dbReference type="PANTHER" id="PTHR37294">
    <property type="entry name" value="3'-5' EXORIBONUCLEASE YHAM"/>
    <property type="match status" value="1"/>
</dbReference>
<accession>A0ABM9C0T5</accession>
<gene>
    <name evidence="3" type="primary">yhaM</name>
    <name evidence="3" type="ORF">PAECIP111893_01077</name>
</gene>
<dbReference type="CDD" id="cd00077">
    <property type="entry name" value="HDc"/>
    <property type="match status" value="1"/>
</dbReference>
<evidence type="ECO:0000256" key="1">
    <source>
        <dbReference type="ARBA" id="ARBA00022801"/>
    </source>
</evidence>
<comment type="caution">
    <text evidence="3">The sequence shown here is derived from an EMBL/GenBank/DDBJ whole genome shotgun (WGS) entry which is preliminary data.</text>
</comment>
<keyword evidence="4" id="KW-1185">Reference proteome</keyword>
<sequence>MTLIKTFVEGDEIIGFYLLKSAEAKQTNATPPKDYMDLVLADKSGEIQTKFWDASSRDKETFIAPMIVKVKGIVQIYRDKPQFKIMQIRPAADYDHQDMTDFIRSAPVQPVDLLYTIKQTVESIADKEIRSIVHACVSRVEDKLMHYPAAKSMHHAFYAGLAYHIVRMLELGEFVAKQRPFLNLDLIRAGIILHDIAKTDELTAEIGIVKEYSFTGKLLGHLSMAANWVTEAAISLGLAVDSEKVVILHHMILSHHNLGEWGSPVQPQIPEAVALHYIDQLDAKLQAVEDAVSTMPDTEEWTAPVRILENKQIYRSKGLGKST</sequence>
<dbReference type="EMBL" id="CAKMMF010000004">
    <property type="protein sequence ID" value="CAH1197917.1"/>
    <property type="molecule type" value="Genomic_DNA"/>
</dbReference>
<dbReference type="InterPro" id="IPR006674">
    <property type="entry name" value="HD_domain"/>
</dbReference>
<dbReference type="InterPro" id="IPR003607">
    <property type="entry name" value="HD/PDEase_dom"/>
</dbReference>
<dbReference type="Proteomes" id="UP000838686">
    <property type="component" value="Unassembled WGS sequence"/>
</dbReference>
<dbReference type="Pfam" id="PF01966">
    <property type="entry name" value="HD"/>
    <property type="match status" value="1"/>
</dbReference>
<dbReference type="CDD" id="cd04492">
    <property type="entry name" value="YhaM_OBF_like"/>
    <property type="match status" value="1"/>
</dbReference>
<dbReference type="RefSeq" id="WP_236339433.1">
    <property type="nucleotide sequence ID" value="NZ_CAKMMF010000004.1"/>
</dbReference>
<keyword evidence="1 3" id="KW-0378">Hydrolase</keyword>
<proteinExistence type="predicted"/>
<evidence type="ECO:0000313" key="4">
    <source>
        <dbReference type="Proteomes" id="UP000838686"/>
    </source>
</evidence>
<reference evidence="3" key="1">
    <citation type="submission" date="2022-01" db="EMBL/GenBank/DDBJ databases">
        <authorList>
            <person name="Criscuolo A."/>
        </authorList>
    </citation>
    <scope>NUCLEOTIDE SEQUENCE</scope>
    <source>
        <strain evidence="3">CIP111893</strain>
    </source>
</reference>
<dbReference type="InterPro" id="IPR050798">
    <property type="entry name" value="YhaM_exoribonuc/phosphodiest"/>
</dbReference>
<dbReference type="GO" id="GO:0016787">
    <property type="term" value="F:hydrolase activity"/>
    <property type="evidence" value="ECO:0007669"/>
    <property type="project" value="UniProtKB-KW"/>
</dbReference>
<organism evidence="3 4">
    <name type="scientific">Paenibacillus plantiphilus</name>
    <dbReference type="NCBI Taxonomy" id="2905650"/>
    <lineage>
        <taxon>Bacteria</taxon>
        <taxon>Bacillati</taxon>
        <taxon>Bacillota</taxon>
        <taxon>Bacilli</taxon>
        <taxon>Bacillales</taxon>
        <taxon>Paenibacillaceae</taxon>
        <taxon>Paenibacillus</taxon>
    </lineage>
</organism>